<evidence type="ECO:0000259" key="2">
    <source>
        <dbReference type="Pfam" id="PF10536"/>
    </source>
</evidence>
<dbReference type="InterPro" id="IPR019557">
    <property type="entry name" value="AminoTfrase-like_pln_mobile"/>
</dbReference>
<sequence length="679" mass="75958">MPRGFVLGGTDLGIYKSRHLSKRRESYSTAPPPMIFVQSRRRPLVTLSRSGSVFGGLFMGSVGCPFTPRRGENMVYYKTTKTTRKEYLVTVTRDDDAMDKGVKHSILPPMTGAFAEAWPPMQYPRHLDRWCSKEDLAGLKMPQPVLLPSHYKQKDHLPSFEILSTSITRKEARWSATPRFGCEFTYTPKYWEWLEDIIRQCRAKLEGAHILEVVHASLFMYSRNTSLMKSFCEHWCPKTNTLVTATGEASISLWDIRTLANLPITGLLYDEVVPALAELLDSSSDGKPHLPPSCRYLFDGFHVASLLASGQKISLAIPVLASIYRGLNDISASSVPGKNSGYFAPHYVYTWLAKFYRSHQPSTCKLTEASMAAFGDGGSLVTVTSADARDLIPSGQTINWRAISFGGVKQETHVDDAHSSAKNAEALIAIRSSFLMFRCEDSNIIESYSPHRFGRQFEFRQDYPGDLEYDIREGSNERLFQLFGSSILLETRSSFVLPKGDLRLDILTTPAYDTFVKTTFSPMFPIKKATPRKSPEEHRDKNKISLGKIKLEHRVTRTTPESPATSPPPKDKTRVDDKVRKVTPPPSKSVEKVSAPTSKIYSSTIPSDGNKSEGESILHIFDHFPESVTGVGRTPSQKIIYPSGLYTNADSGRGRSTESRQLLVADRFNPVGRNPNMQV</sequence>
<name>A0AAW1M8B9_SAPOF</name>
<dbReference type="PANTHER" id="PTHR36607:SF20">
    <property type="entry name" value="AMINOTRANSFERASE-LIKE PLANT MOBILE DOMAIN-CONTAINING PROTEIN"/>
    <property type="match status" value="1"/>
</dbReference>
<dbReference type="Proteomes" id="UP001443914">
    <property type="component" value="Unassembled WGS sequence"/>
</dbReference>
<dbReference type="AlphaFoldDB" id="A0AAW1M8B9"/>
<accession>A0AAW1M8B9</accession>
<dbReference type="PANTHER" id="PTHR36607">
    <property type="entry name" value="1,2-DIHYDROXY-3-KETO-5-METHYLTHIOPENTENE DIOXYGENASE 4"/>
    <property type="match status" value="1"/>
</dbReference>
<dbReference type="Pfam" id="PF10536">
    <property type="entry name" value="PMD"/>
    <property type="match status" value="2"/>
</dbReference>
<feature type="compositionally biased region" description="Basic and acidic residues" evidence="1">
    <location>
        <begin position="569"/>
        <end position="580"/>
    </location>
</feature>
<feature type="domain" description="Aminotransferase-like plant mobile" evidence="2">
    <location>
        <begin position="301"/>
        <end position="476"/>
    </location>
</feature>
<feature type="region of interest" description="Disordered" evidence="1">
    <location>
        <begin position="526"/>
        <end position="595"/>
    </location>
</feature>
<comment type="caution">
    <text evidence="3">The sequence shown here is derived from an EMBL/GenBank/DDBJ whole genome shotgun (WGS) entry which is preliminary data.</text>
</comment>
<feature type="domain" description="Aminotransferase-like plant mobile" evidence="2">
    <location>
        <begin position="210"/>
        <end position="266"/>
    </location>
</feature>
<gene>
    <name evidence="3" type="ORF">RND81_03G154600</name>
</gene>
<feature type="compositionally biased region" description="Basic and acidic residues" evidence="1">
    <location>
        <begin position="533"/>
        <end position="555"/>
    </location>
</feature>
<proteinExistence type="predicted"/>
<dbReference type="EMBL" id="JBDFQZ010000003">
    <property type="protein sequence ID" value="KAK9742196.1"/>
    <property type="molecule type" value="Genomic_DNA"/>
</dbReference>
<protein>
    <recommendedName>
        <fullName evidence="2">Aminotransferase-like plant mobile domain-containing protein</fullName>
    </recommendedName>
</protein>
<evidence type="ECO:0000256" key="1">
    <source>
        <dbReference type="SAM" id="MobiDB-lite"/>
    </source>
</evidence>
<organism evidence="3 4">
    <name type="scientific">Saponaria officinalis</name>
    <name type="common">Common soapwort</name>
    <name type="synonym">Lychnis saponaria</name>
    <dbReference type="NCBI Taxonomy" id="3572"/>
    <lineage>
        <taxon>Eukaryota</taxon>
        <taxon>Viridiplantae</taxon>
        <taxon>Streptophyta</taxon>
        <taxon>Embryophyta</taxon>
        <taxon>Tracheophyta</taxon>
        <taxon>Spermatophyta</taxon>
        <taxon>Magnoliopsida</taxon>
        <taxon>eudicotyledons</taxon>
        <taxon>Gunneridae</taxon>
        <taxon>Pentapetalae</taxon>
        <taxon>Caryophyllales</taxon>
        <taxon>Caryophyllaceae</taxon>
        <taxon>Caryophylleae</taxon>
        <taxon>Saponaria</taxon>
    </lineage>
</organism>
<reference evidence="3" key="1">
    <citation type="submission" date="2024-03" db="EMBL/GenBank/DDBJ databases">
        <title>WGS assembly of Saponaria officinalis var. Norfolk2.</title>
        <authorList>
            <person name="Jenkins J."/>
            <person name="Shu S."/>
            <person name="Grimwood J."/>
            <person name="Barry K."/>
            <person name="Goodstein D."/>
            <person name="Schmutz J."/>
            <person name="Leebens-Mack J."/>
            <person name="Osbourn A."/>
        </authorList>
    </citation>
    <scope>NUCLEOTIDE SEQUENCE [LARGE SCALE GENOMIC DNA]</scope>
    <source>
        <strain evidence="3">JIC</strain>
    </source>
</reference>
<evidence type="ECO:0000313" key="3">
    <source>
        <dbReference type="EMBL" id="KAK9742196.1"/>
    </source>
</evidence>
<keyword evidence="4" id="KW-1185">Reference proteome</keyword>
<evidence type="ECO:0000313" key="4">
    <source>
        <dbReference type="Proteomes" id="UP001443914"/>
    </source>
</evidence>